<dbReference type="Proteomes" id="UP000695023">
    <property type="component" value="Unplaced"/>
</dbReference>
<keyword evidence="3" id="KW-0732">Signal</keyword>
<feature type="chain" id="PRO_5041464460" evidence="3">
    <location>
        <begin position="20"/>
        <end position="253"/>
    </location>
</feature>
<evidence type="ECO:0000256" key="2">
    <source>
        <dbReference type="SAM" id="Phobius"/>
    </source>
</evidence>
<dbReference type="GeneID" id="102207247"/>
<protein>
    <submittedName>
        <fullName evidence="5">Uncharacterized protein LOC102207247</fullName>
    </submittedName>
</protein>
<dbReference type="RefSeq" id="XP_005737926.1">
    <property type="nucleotide sequence ID" value="XM_005737869.1"/>
</dbReference>
<keyword evidence="2" id="KW-0472">Membrane</keyword>
<organism evidence="4 5">
    <name type="scientific">Pundamilia nyererei</name>
    <dbReference type="NCBI Taxonomy" id="303518"/>
    <lineage>
        <taxon>Eukaryota</taxon>
        <taxon>Metazoa</taxon>
        <taxon>Chordata</taxon>
        <taxon>Craniata</taxon>
        <taxon>Vertebrata</taxon>
        <taxon>Euteleostomi</taxon>
        <taxon>Actinopterygii</taxon>
        <taxon>Neopterygii</taxon>
        <taxon>Teleostei</taxon>
        <taxon>Neoteleostei</taxon>
        <taxon>Acanthomorphata</taxon>
        <taxon>Ovalentaria</taxon>
        <taxon>Cichlomorphae</taxon>
        <taxon>Cichliformes</taxon>
        <taxon>Cichlidae</taxon>
        <taxon>African cichlids</taxon>
        <taxon>Pseudocrenilabrinae</taxon>
        <taxon>Haplochromini</taxon>
        <taxon>Pundamilia</taxon>
    </lineage>
</organism>
<feature type="region of interest" description="Disordered" evidence="1">
    <location>
        <begin position="20"/>
        <end position="80"/>
    </location>
</feature>
<feature type="compositionally biased region" description="Basic and acidic residues" evidence="1">
    <location>
        <begin position="181"/>
        <end position="200"/>
    </location>
</feature>
<feature type="signal peptide" evidence="3">
    <location>
        <begin position="1"/>
        <end position="19"/>
    </location>
</feature>
<accession>A0A9Y3VNT6</accession>
<proteinExistence type="predicted"/>
<name>A0A9Y3VNT6_9CICH</name>
<gene>
    <name evidence="5" type="primary">LOC102207247</name>
</gene>
<feature type="region of interest" description="Disordered" evidence="1">
    <location>
        <begin position="167"/>
        <end position="253"/>
    </location>
</feature>
<dbReference type="AlphaFoldDB" id="A0A9Y3VNT6"/>
<evidence type="ECO:0000313" key="5">
    <source>
        <dbReference type="RefSeq" id="XP_005737926.1"/>
    </source>
</evidence>
<feature type="transmembrane region" description="Helical" evidence="2">
    <location>
        <begin position="97"/>
        <end position="120"/>
    </location>
</feature>
<feature type="compositionally biased region" description="Basic and acidic residues" evidence="1">
    <location>
        <begin position="243"/>
        <end position="253"/>
    </location>
</feature>
<evidence type="ECO:0000313" key="4">
    <source>
        <dbReference type="Proteomes" id="UP000695023"/>
    </source>
</evidence>
<feature type="compositionally biased region" description="Low complexity" evidence="1">
    <location>
        <begin position="59"/>
        <end position="80"/>
    </location>
</feature>
<evidence type="ECO:0000256" key="1">
    <source>
        <dbReference type="SAM" id="MobiDB-lite"/>
    </source>
</evidence>
<keyword evidence="4" id="KW-1185">Reference proteome</keyword>
<keyword evidence="2" id="KW-1133">Transmembrane helix</keyword>
<reference evidence="5" key="1">
    <citation type="submission" date="2025-08" db="UniProtKB">
        <authorList>
            <consortium name="RefSeq"/>
        </authorList>
    </citation>
    <scope>IDENTIFICATION</scope>
</reference>
<keyword evidence="2" id="KW-0812">Transmembrane</keyword>
<feature type="compositionally biased region" description="Polar residues" evidence="1">
    <location>
        <begin position="20"/>
        <end position="58"/>
    </location>
</feature>
<evidence type="ECO:0000256" key="3">
    <source>
        <dbReference type="SAM" id="SignalP"/>
    </source>
</evidence>
<feature type="compositionally biased region" description="Polar residues" evidence="1">
    <location>
        <begin position="225"/>
        <end position="235"/>
    </location>
</feature>
<sequence>MNGLLILGVLLFTPGQSDANRMTQPTLGSNGDQSINQSSTATSPGSRSKAESVSQPAISSASTTSITTTTTTTTTTVKTPTTTHSVFQKFKAECRDLYILSGVLLLNCVLFMILTLILLCKVCKLKRRLRTDGEPVSNNEYWMGTENKAKSKPDSERAAKETTMLMAEVTPAQGETNNGTIKEDGEKVKEDEKTPEEKAVGDAANSEEASATPVTAAEDSPSPNPQAATEAQPSQAVEAASSEGKEEGDAEKK</sequence>